<dbReference type="Proteomes" id="UP000588111">
    <property type="component" value="Unassembled WGS sequence"/>
</dbReference>
<protein>
    <submittedName>
        <fullName evidence="1">N-glycosylase/DNA lyase</fullName>
    </submittedName>
</protein>
<dbReference type="EMBL" id="JACHXL010000002">
    <property type="protein sequence ID" value="MBB3106612.1"/>
    <property type="molecule type" value="Genomic_DNA"/>
</dbReference>
<name>A0A839TAU0_9GAMM</name>
<keyword evidence="2" id="KW-1185">Reference proteome</keyword>
<proteinExistence type="predicted"/>
<dbReference type="GO" id="GO:0016829">
    <property type="term" value="F:lyase activity"/>
    <property type="evidence" value="ECO:0007669"/>
    <property type="project" value="UniProtKB-KW"/>
</dbReference>
<comment type="caution">
    <text evidence="1">The sequence shown here is derived from an EMBL/GenBank/DDBJ whole genome shotgun (WGS) entry which is preliminary data.</text>
</comment>
<keyword evidence="1" id="KW-0456">Lyase</keyword>
<gene>
    <name evidence="1" type="ORF">FHS24_001113</name>
</gene>
<evidence type="ECO:0000313" key="2">
    <source>
        <dbReference type="Proteomes" id="UP000588111"/>
    </source>
</evidence>
<organism evidence="1 2">
    <name type="scientific">Psychrobacter luti</name>
    <dbReference type="NCBI Taxonomy" id="198481"/>
    <lineage>
        <taxon>Bacteria</taxon>
        <taxon>Pseudomonadati</taxon>
        <taxon>Pseudomonadota</taxon>
        <taxon>Gammaproteobacteria</taxon>
        <taxon>Moraxellales</taxon>
        <taxon>Moraxellaceae</taxon>
        <taxon>Psychrobacter</taxon>
    </lineage>
</organism>
<reference evidence="1 2" key="1">
    <citation type="submission" date="2020-08" db="EMBL/GenBank/DDBJ databases">
        <title>Genomic Encyclopedia of Type Strains, Phase III (KMG-III): the genomes of soil and plant-associated and newly described type strains.</title>
        <authorList>
            <person name="Whitman W."/>
        </authorList>
    </citation>
    <scope>NUCLEOTIDE SEQUENCE [LARGE SCALE GENOMIC DNA]</scope>
    <source>
        <strain evidence="1 2">CECT 5885</strain>
    </source>
</reference>
<dbReference type="RefSeq" id="WP_183619546.1">
    <property type="nucleotide sequence ID" value="NZ_CAJHAH010000001.1"/>
</dbReference>
<dbReference type="AlphaFoldDB" id="A0A839TAU0"/>
<sequence>MRPIYEETRIPIQIRRLSIFIKICRKAKARPYSNMYLSTKSQLAFSVMYFKDSKKYVAYGGVFEYSYILDEGIKYDFDIPIHSDYPMCAITVKGQPFTKPARTPLGLLKDWNKYVQNKVSNSFEDDLNPMFLLHGELGKSYVPHRFYEILVSSADLPLWDNKNT</sequence>
<evidence type="ECO:0000313" key="1">
    <source>
        <dbReference type="EMBL" id="MBB3106612.1"/>
    </source>
</evidence>
<accession>A0A839TAU0</accession>